<feature type="chain" id="PRO_5015393404" description="TIGR03067 domain-containing protein" evidence="1">
    <location>
        <begin position="38"/>
        <end position="170"/>
    </location>
</feature>
<organism evidence="2 3">
    <name type="scientific">Blastopirellula marina</name>
    <dbReference type="NCBI Taxonomy" id="124"/>
    <lineage>
        <taxon>Bacteria</taxon>
        <taxon>Pseudomonadati</taxon>
        <taxon>Planctomycetota</taxon>
        <taxon>Planctomycetia</taxon>
        <taxon>Pirellulales</taxon>
        <taxon>Pirellulaceae</taxon>
        <taxon>Blastopirellula</taxon>
    </lineage>
</organism>
<dbReference type="NCBIfam" id="TIGR03067">
    <property type="entry name" value="Planc_TIGR03067"/>
    <property type="match status" value="1"/>
</dbReference>
<protein>
    <recommendedName>
        <fullName evidence="4">TIGR03067 domain-containing protein</fullName>
    </recommendedName>
</protein>
<comment type="caution">
    <text evidence="2">The sequence shown here is derived from an EMBL/GenBank/DDBJ whole genome shotgun (WGS) entry which is preliminary data.</text>
</comment>
<name>A0A2S8GF28_9BACT</name>
<sequence>MLHRKPWKDRRMRFAAGKGLSALGVALLLLSARFMLAAEPDKSWPTDGRWNVERMVSDGIEIPIAKSPTPTFFEIDGERWNWVFSVSGKKVTAEFRVARVDEAALNAVQLNGAYQGQTCAGIYRLEGDLLTLCLCERQSDPRPTKFESKPGSRRYLFVVRRLAGSEEAGE</sequence>
<evidence type="ECO:0008006" key="4">
    <source>
        <dbReference type="Google" id="ProtNLM"/>
    </source>
</evidence>
<dbReference type="EMBL" id="PUHZ01000024">
    <property type="protein sequence ID" value="PQO43068.1"/>
    <property type="molecule type" value="Genomic_DNA"/>
</dbReference>
<accession>A0A2S8GF28</accession>
<proteinExistence type="predicted"/>
<evidence type="ECO:0000256" key="1">
    <source>
        <dbReference type="SAM" id="SignalP"/>
    </source>
</evidence>
<keyword evidence="1" id="KW-0732">Signal</keyword>
<dbReference type="Proteomes" id="UP000237819">
    <property type="component" value="Unassembled WGS sequence"/>
</dbReference>
<gene>
    <name evidence="2" type="ORF">C5Y93_25495</name>
</gene>
<evidence type="ECO:0000313" key="2">
    <source>
        <dbReference type="EMBL" id="PQO43068.1"/>
    </source>
</evidence>
<dbReference type="AlphaFoldDB" id="A0A2S8GF28"/>
<evidence type="ECO:0000313" key="3">
    <source>
        <dbReference type="Proteomes" id="UP000237819"/>
    </source>
</evidence>
<reference evidence="2 3" key="1">
    <citation type="submission" date="2018-02" db="EMBL/GenBank/DDBJ databases">
        <title>Comparative genomes isolates from brazilian mangrove.</title>
        <authorList>
            <person name="Araujo J.E."/>
            <person name="Taketani R.G."/>
            <person name="Silva M.C.P."/>
            <person name="Loureco M.V."/>
            <person name="Andreote F.D."/>
        </authorList>
    </citation>
    <scope>NUCLEOTIDE SEQUENCE [LARGE SCALE GENOMIC DNA]</scope>
    <source>
        <strain evidence="2 3">Nap-Phe MGV</strain>
    </source>
</reference>
<dbReference type="InterPro" id="IPR017504">
    <property type="entry name" value="CHP03067_Planctomycetes"/>
</dbReference>
<feature type="signal peptide" evidence="1">
    <location>
        <begin position="1"/>
        <end position="37"/>
    </location>
</feature>